<keyword evidence="2 5" id="KW-0802">TPR repeat</keyword>
<keyword evidence="9" id="KW-1185">Reference proteome</keyword>
<evidence type="ECO:0000259" key="8">
    <source>
        <dbReference type="Pfam" id="PF13877"/>
    </source>
</evidence>
<evidence type="ECO:0000313" key="10">
    <source>
        <dbReference type="RefSeq" id="XP_006820808.1"/>
    </source>
</evidence>
<evidence type="ECO:0000256" key="3">
    <source>
        <dbReference type="ARBA" id="ARBA00038275"/>
    </source>
</evidence>
<dbReference type="Pfam" id="PF07719">
    <property type="entry name" value="TPR_2"/>
    <property type="match status" value="1"/>
</dbReference>
<gene>
    <name evidence="10" type="primary">LOC100378033</name>
</gene>
<dbReference type="Gene3D" id="1.25.40.10">
    <property type="entry name" value="Tetratricopeptide repeat domain"/>
    <property type="match status" value="1"/>
</dbReference>
<feature type="repeat" description="TPR" evidence="5">
    <location>
        <begin position="207"/>
        <end position="240"/>
    </location>
</feature>
<comment type="similarity">
    <text evidence="3">Belongs to the RPAP3 family.</text>
</comment>
<evidence type="ECO:0000256" key="4">
    <source>
        <dbReference type="ARBA" id="ARBA00040133"/>
    </source>
</evidence>
<dbReference type="SMART" id="SM00028">
    <property type="entry name" value="TPR"/>
    <property type="match status" value="3"/>
</dbReference>
<evidence type="ECO:0000256" key="2">
    <source>
        <dbReference type="ARBA" id="ARBA00022803"/>
    </source>
</evidence>
<dbReference type="RefSeq" id="XP_006820808.1">
    <property type="nucleotide sequence ID" value="XM_006820745.1"/>
</dbReference>
<dbReference type="InterPro" id="IPR019734">
    <property type="entry name" value="TPR_rpt"/>
</dbReference>
<dbReference type="InterPro" id="IPR011990">
    <property type="entry name" value="TPR-like_helical_dom_sf"/>
</dbReference>
<dbReference type="Proteomes" id="UP000694865">
    <property type="component" value="Unplaced"/>
</dbReference>
<accession>A0ABM0MLB7</accession>
<name>A0ABM0MLB7_SACKO</name>
<feature type="compositionally biased region" description="Polar residues" evidence="7">
    <location>
        <begin position="378"/>
        <end position="398"/>
    </location>
</feature>
<evidence type="ECO:0000256" key="1">
    <source>
        <dbReference type="ARBA" id="ARBA00022737"/>
    </source>
</evidence>
<feature type="region of interest" description="Disordered" evidence="7">
    <location>
        <begin position="358"/>
        <end position="398"/>
    </location>
</feature>
<dbReference type="InterPro" id="IPR051966">
    <property type="entry name" value="RPAP3"/>
</dbReference>
<evidence type="ECO:0000256" key="6">
    <source>
        <dbReference type="SAM" id="Coils"/>
    </source>
</evidence>
<feature type="region of interest" description="Disordered" evidence="7">
    <location>
        <begin position="110"/>
        <end position="138"/>
    </location>
</feature>
<feature type="coiled-coil region" evidence="6">
    <location>
        <begin position="240"/>
        <end position="270"/>
    </location>
</feature>
<dbReference type="PANTHER" id="PTHR46423">
    <property type="entry name" value="RNA POLYMERASE II-ASSOCIATED PROTEIN 3"/>
    <property type="match status" value="1"/>
</dbReference>
<evidence type="ECO:0000256" key="5">
    <source>
        <dbReference type="PROSITE-ProRule" id="PRU00339"/>
    </source>
</evidence>
<keyword evidence="1" id="KW-0677">Repeat</keyword>
<feature type="compositionally biased region" description="Basic and acidic residues" evidence="7">
    <location>
        <begin position="73"/>
        <end position="87"/>
    </location>
</feature>
<dbReference type="InterPro" id="IPR025986">
    <property type="entry name" value="RPAP3-like_C"/>
</dbReference>
<dbReference type="PROSITE" id="PS50293">
    <property type="entry name" value="TPR_REGION"/>
    <property type="match status" value="1"/>
</dbReference>
<evidence type="ECO:0000313" key="9">
    <source>
        <dbReference type="Proteomes" id="UP000694865"/>
    </source>
</evidence>
<evidence type="ECO:0000256" key="7">
    <source>
        <dbReference type="SAM" id="MobiDB-lite"/>
    </source>
</evidence>
<dbReference type="InterPro" id="IPR013105">
    <property type="entry name" value="TPR_2"/>
</dbReference>
<proteinExistence type="inferred from homology"/>
<reference evidence="10" key="1">
    <citation type="submission" date="2025-08" db="UniProtKB">
        <authorList>
            <consortium name="RefSeq"/>
        </authorList>
    </citation>
    <scope>IDENTIFICATION</scope>
    <source>
        <tissue evidence="10">Testes</tissue>
    </source>
</reference>
<organism evidence="9 10">
    <name type="scientific">Saccoglossus kowalevskii</name>
    <name type="common">Acorn worm</name>
    <dbReference type="NCBI Taxonomy" id="10224"/>
    <lineage>
        <taxon>Eukaryota</taxon>
        <taxon>Metazoa</taxon>
        <taxon>Hemichordata</taxon>
        <taxon>Enteropneusta</taxon>
        <taxon>Harrimaniidae</taxon>
        <taxon>Saccoglossus</taxon>
    </lineage>
</organism>
<dbReference type="Pfam" id="PF13181">
    <property type="entry name" value="TPR_8"/>
    <property type="match status" value="2"/>
</dbReference>
<keyword evidence="6" id="KW-0175">Coiled coil</keyword>
<dbReference type="SUPFAM" id="SSF48452">
    <property type="entry name" value="TPR-like"/>
    <property type="match status" value="1"/>
</dbReference>
<protein>
    <recommendedName>
        <fullName evidence="4">RNA polymerase II-associated protein 3</fullName>
    </recommendedName>
</protein>
<feature type="compositionally biased region" description="Basic and acidic residues" evidence="7">
    <location>
        <begin position="33"/>
        <end position="53"/>
    </location>
</feature>
<feature type="region of interest" description="Disordered" evidence="7">
    <location>
        <begin position="33"/>
        <end position="87"/>
    </location>
</feature>
<sequence length="498" mass="57716">MMEKALEIQNQVRQNAAELNEFLSSMNQWEANVKKKDQKLKQQKEGSDVKEEESLPPVRNSVVRPKKKKKKEKTLEKERAKEEEKKRRIRSYDFKAWDKFDVDKACAELDSDNEDKKSSSEYETDSEAELEAERSRQQAIVEKDRGNAYFKEGLYKEAVHCYTTAISCDSYNAIFPANRAMAYLKMEKYEEAEYDCNTALSLDYTYVKAYHRRGTARIHLGQLDDAKKDFEQILNLEPSNKQAVNELKRIEQLMRKREEDEIKKAKEAEKAIVKPIKKLPHERSKKPLRRLHIEEIGGTDDEEEQINTNKQTEVKPVVKEIQKSTFTSPADFGNMCNTETKQMNGILADEHKDNIQAEQNRETSTQNDSDNTKMKSIKASSSPTTVQTTSNKSPSIPDVPSTSFQLLADWKSLQQHPQLLYQYFKKIPASSFPKLFQQNKDPVFDILKHLSEVKRFGMNVMFMSSPDKKVLKDLFEYMKSSQPEKAADIEVLAKIYEL</sequence>
<dbReference type="GeneID" id="100378033"/>
<feature type="repeat" description="TPR" evidence="5">
    <location>
        <begin position="139"/>
        <end position="172"/>
    </location>
</feature>
<feature type="domain" description="RNA-polymerase II-associated protein 3-like C-terminal" evidence="8">
    <location>
        <begin position="400"/>
        <end position="441"/>
    </location>
</feature>
<dbReference type="PANTHER" id="PTHR46423:SF1">
    <property type="entry name" value="RNA POLYMERASE II-ASSOCIATED PROTEIN 3"/>
    <property type="match status" value="1"/>
</dbReference>
<dbReference type="PROSITE" id="PS50005">
    <property type="entry name" value="TPR"/>
    <property type="match status" value="2"/>
</dbReference>
<dbReference type="Pfam" id="PF13877">
    <property type="entry name" value="RPAP3_C"/>
    <property type="match status" value="1"/>
</dbReference>